<protein>
    <submittedName>
        <fullName evidence="1">Uncharacterized protein</fullName>
    </submittedName>
</protein>
<gene>
    <name evidence="1" type="ORF">CITCOLO1_LOCUS14777</name>
</gene>
<evidence type="ECO:0000313" key="1">
    <source>
        <dbReference type="EMBL" id="CAK9322622.1"/>
    </source>
</evidence>
<keyword evidence="2" id="KW-1185">Reference proteome</keyword>
<name>A0ABP0YQ30_9ROSI</name>
<evidence type="ECO:0000313" key="2">
    <source>
        <dbReference type="Proteomes" id="UP001642487"/>
    </source>
</evidence>
<sequence length="144" mass="16832">MRELIAEIFKRCRANCSSDLCRSLLELDHSGFQVLQIKTSDPGKKILGFDSAERKQVAFEMVASGGKELFVLHFVSLFLPLEIQFSRRIAFLYLENGKLSVRFLLSSREVFGFWFCRSIYTLVYILIQLKLRSSEVFLSLHWRR</sequence>
<accession>A0ABP0YQ30</accession>
<organism evidence="1 2">
    <name type="scientific">Citrullus colocynthis</name>
    <name type="common">colocynth</name>
    <dbReference type="NCBI Taxonomy" id="252529"/>
    <lineage>
        <taxon>Eukaryota</taxon>
        <taxon>Viridiplantae</taxon>
        <taxon>Streptophyta</taxon>
        <taxon>Embryophyta</taxon>
        <taxon>Tracheophyta</taxon>
        <taxon>Spermatophyta</taxon>
        <taxon>Magnoliopsida</taxon>
        <taxon>eudicotyledons</taxon>
        <taxon>Gunneridae</taxon>
        <taxon>Pentapetalae</taxon>
        <taxon>rosids</taxon>
        <taxon>fabids</taxon>
        <taxon>Cucurbitales</taxon>
        <taxon>Cucurbitaceae</taxon>
        <taxon>Benincaseae</taxon>
        <taxon>Citrullus</taxon>
    </lineage>
</organism>
<dbReference type="Proteomes" id="UP001642487">
    <property type="component" value="Chromosome 5"/>
</dbReference>
<reference evidence="1 2" key="1">
    <citation type="submission" date="2024-03" db="EMBL/GenBank/DDBJ databases">
        <authorList>
            <person name="Gkanogiannis A."/>
            <person name="Becerra Lopez-Lavalle L."/>
        </authorList>
    </citation>
    <scope>NUCLEOTIDE SEQUENCE [LARGE SCALE GENOMIC DNA]</scope>
</reference>
<proteinExistence type="predicted"/>
<dbReference type="EMBL" id="OZ021739">
    <property type="protein sequence ID" value="CAK9322622.1"/>
    <property type="molecule type" value="Genomic_DNA"/>
</dbReference>